<reference evidence="2 3" key="1">
    <citation type="submission" date="2021-03" db="EMBL/GenBank/DDBJ databases">
        <authorList>
            <person name="Gilmore M.S."/>
            <person name="Schwartzman J."/>
            <person name="Van Tyne D."/>
            <person name="Martin M."/>
            <person name="Earl A.M."/>
            <person name="Manson A.L."/>
            <person name="Straub T."/>
            <person name="Salamzade R."/>
            <person name="Saavedra J."/>
            <person name="Lebreton F."/>
            <person name="Prichula J."/>
            <person name="Schaufler K."/>
            <person name="Gaca A."/>
            <person name="Sgardioli B."/>
            <person name="Wagenaar J."/>
            <person name="Strong T."/>
        </authorList>
    </citation>
    <scope>NUCLEOTIDE SEQUENCE [LARGE SCALE GENOMIC DNA]</scope>
    <source>
        <strain evidence="2 3">665A</strain>
    </source>
</reference>
<feature type="region of interest" description="Disordered" evidence="1">
    <location>
        <begin position="71"/>
        <end position="104"/>
    </location>
</feature>
<evidence type="ECO:0000256" key="1">
    <source>
        <dbReference type="SAM" id="MobiDB-lite"/>
    </source>
</evidence>
<accession>A0ABV0EPH4</accession>
<evidence type="ECO:0000313" key="3">
    <source>
        <dbReference type="Proteomes" id="UP000664357"/>
    </source>
</evidence>
<evidence type="ECO:0000313" key="2">
    <source>
        <dbReference type="EMBL" id="MEO1770539.1"/>
    </source>
</evidence>
<protein>
    <submittedName>
        <fullName evidence="2">Uncharacterized protein</fullName>
    </submittedName>
</protein>
<keyword evidence="3" id="KW-1185">Reference proteome</keyword>
<reference evidence="2 3" key="2">
    <citation type="submission" date="2024-02" db="EMBL/GenBank/DDBJ databases">
        <title>The Genome Sequence of Enterococcus sp. DIV0159.</title>
        <authorList>
            <person name="Earl A."/>
            <person name="Manson A."/>
            <person name="Gilmore M."/>
            <person name="Sanders J."/>
            <person name="Shea T."/>
            <person name="Howe W."/>
            <person name="Livny J."/>
            <person name="Cuomo C."/>
            <person name="Neafsey D."/>
            <person name="Birren B."/>
        </authorList>
    </citation>
    <scope>NUCLEOTIDE SEQUENCE [LARGE SCALE GENOMIC DNA]</scope>
    <source>
        <strain evidence="2 3">665A</strain>
    </source>
</reference>
<comment type="caution">
    <text evidence="2">The sequence shown here is derived from an EMBL/GenBank/DDBJ whole genome shotgun (WGS) entry which is preliminary data.</text>
</comment>
<name>A0ABV0EPH4_9ENTE</name>
<dbReference type="EMBL" id="JAFREL020000002">
    <property type="protein sequence ID" value="MEO1770539.1"/>
    <property type="molecule type" value="Genomic_DNA"/>
</dbReference>
<proteinExistence type="predicted"/>
<dbReference type="Proteomes" id="UP000664357">
    <property type="component" value="Unassembled WGS sequence"/>
</dbReference>
<gene>
    <name evidence="2" type="ORF">JZO67_002492</name>
</gene>
<sequence length="104" mass="12157">MMMQMIQSAWLSSISVAAGAGGFNFRRILISLTFTMMAVRYLQNRWKHRQITAEEDNQRIEATYEKDENGLYPWEADTDDSPERVSPDTKPMVNSWGPKRGRWR</sequence>
<organism evidence="2 3">
    <name type="scientific">Candidatus Enterococcus ferrettii</name>
    <dbReference type="NCBI Taxonomy" id="2815324"/>
    <lineage>
        <taxon>Bacteria</taxon>
        <taxon>Bacillati</taxon>
        <taxon>Bacillota</taxon>
        <taxon>Bacilli</taxon>
        <taxon>Lactobacillales</taxon>
        <taxon>Enterococcaceae</taxon>
        <taxon>Enterococcus</taxon>
    </lineage>
</organism>